<dbReference type="RefSeq" id="WP_131122873.1">
    <property type="nucleotide sequence ID" value="NZ_SIXH01000059.1"/>
</dbReference>
<dbReference type="InterPro" id="IPR027417">
    <property type="entry name" value="P-loop_NTPase"/>
</dbReference>
<dbReference type="PANTHER" id="PTHR47691">
    <property type="entry name" value="REGULATOR-RELATED"/>
    <property type="match status" value="1"/>
</dbReference>
<dbReference type="Pfam" id="PF00931">
    <property type="entry name" value="NB-ARC"/>
    <property type="match status" value="1"/>
</dbReference>
<dbReference type="SMART" id="SM00028">
    <property type="entry name" value="TPR"/>
    <property type="match status" value="6"/>
</dbReference>
<dbReference type="Proteomes" id="UP000292452">
    <property type="component" value="Unassembled WGS sequence"/>
</dbReference>
<dbReference type="InterPro" id="IPR042197">
    <property type="entry name" value="Apaf_helical"/>
</dbReference>
<keyword evidence="3" id="KW-1185">Reference proteome</keyword>
<dbReference type="GO" id="GO:0043531">
    <property type="term" value="F:ADP binding"/>
    <property type="evidence" value="ECO:0007669"/>
    <property type="project" value="InterPro"/>
</dbReference>
<dbReference type="Pfam" id="PF13424">
    <property type="entry name" value="TPR_12"/>
    <property type="match status" value="2"/>
</dbReference>
<dbReference type="PRINTS" id="PR00364">
    <property type="entry name" value="DISEASERSIST"/>
</dbReference>
<dbReference type="Gene3D" id="1.25.40.10">
    <property type="entry name" value="Tetratricopeptide repeat domain"/>
    <property type="match status" value="3"/>
</dbReference>
<accession>A0A4Q9HXB9</accession>
<dbReference type="InterPro" id="IPR011990">
    <property type="entry name" value="TPR-like_helical_dom_sf"/>
</dbReference>
<reference evidence="2 3" key="1">
    <citation type="submission" date="2019-02" db="EMBL/GenBank/DDBJ databases">
        <title>Draft Genome Sequence of Streptomyces sp. AM-2504, identified by 16S rRNA comparative analysis as a Streptomyces Kasugaensis strain.</title>
        <authorList>
            <person name="Napolioni V."/>
            <person name="Giuliodori A.M."/>
            <person name="Spurio R."/>
            <person name="Fabbretti A."/>
        </authorList>
    </citation>
    <scope>NUCLEOTIDE SEQUENCE [LARGE SCALE GENOMIC DNA]</scope>
    <source>
        <strain evidence="2 3">AM-2504</strain>
    </source>
</reference>
<gene>
    <name evidence="2" type="ORF">EYS09_09455</name>
</gene>
<evidence type="ECO:0000313" key="3">
    <source>
        <dbReference type="Proteomes" id="UP000292452"/>
    </source>
</evidence>
<dbReference type="Gene3D" id="3.40.50.300">
    <property type="entry name" value="P-loop containing nucleotide triphosphate hydrolases"/>
    <property type="match status" value="1"/>
</dbReference>
<evidence type="ECO:0000259" key="1">
    <source>
        <dbReference type="Pfam" id="PF00931"/>
    </source>
</evidence>
<proteinExistence type="predicted"/>
<evidence type="ECO:0000313" key="2">
    <source>
        <dbReference type="EMBL" id="TBO59938.1"/>
    </source>
</evidence>
<sequence length="877" mass="95007">MTTPAGNDSSALFRVEGHAQDQSRMYLAGRDLYQTTFSGPPPTPVTALHTLPRDVVAFTGRDSELRRLLRTADTRAAEVLAIHTIDGMPGVGKTALVTHAAHLLADRYPDGQLFVHLAAHTSGQPPADPAEVLAALLLGAGVAPQHIPDGVEARAALWRARLAGKRVLLVLDDAASRTQIEPLLPSSGGCLVLITSRRRLLALDGTVPLPLETLPPKQATALFTRLIHRNVTEKESEAAAEVVKLCGYLPLAIRLLAAHLAHHPTWDIATYAHEFATAQDLLGELEAGDRAVTAAFDLSYHALSADQQRLFRRLCLHPGPEIGTYAAAALDDLSLAQARRRLNALYTDHFIDEPAPGRYRMHDLIREYALALAAGDPDDDRQYAIIRLYAYYQRVAQVAKYFFSFPRPEAAADEAPVPIAELVNREQALAWVRTERPNLIACVNYAALHRQHTRVIQLTDAMSSFPSEENHWQEDISLYEKALTAARHSGDRLAQANALRHLCWTQLSGGQYSAPADLAEQALALYRSIGHQHGEANALHALCHTRRLTGRYEAATDLAEQALTLHKSLGDRHGEAKGLLALAWLRRVATAEYEAATALAEQALALYKSLEHQIGEASALCELRVIRQLSGEYDAAADLAGKALVLYRNLGNRYGEALALQGLSRAQEAIGDYEAAADFAEQALALYRTLGDRHGEAEGLQALGKVRLATGDHETAAVLAEQALAIYRALNFGHGEANALHALAQTRYLSGAFETATELLAQARALFQSFGDDHGEAEVLNSTGALLAQSSGPAESLVAYRQALQLARRAQAPLEEAKALEGVARTQMRCGQRQAALDGLRVAVAIYQRIGAAEAESALAHLASLQNRAFSRSPGQP</sequence>
<dbReference type="InterPro" id="IPR002182">
    <property type="entry name" value="NB-ARC"/>
</dbReference>
<dbReference type="PANTHER" id="PTHR47691:SF3">
    <property type="entry name" value="HTH-TYPE TRANSCRIPTIONAL REGULATOR RV0890C-RELATED"/>
    <property type="match status" value="1"/>
</dbReference>
<dbReference type="Gene3D" id="1.10.8.430">
    <property type="entry name" value="Helical domain of apoptotic protease-activating factors"/>
    <property type="match status" value="1"/>
</dbReference>
<dbReference type="SUPFAM" id="SSF52540">
    <property type="entry name" value="P-loop containing nucleoside triphosphate hydrolases"/>
    <property type="match status" value="1"/>
</dbReference>
<dbReference type="EMBL" id="SIXH01000059">
    <property type="protein sequence ID" value="TBO59938.1"/>
    <property type="molecule type" value="Genomic_DNA"/>
</dbReference>
<feature type="domain" description="NB-ARC" evidence="1">
    <location>
        <begin position="82"/>
        <end position="225"/>
    </location>
</feature>
<name>A0A4Q9HXB9_STRKA</name>
<organism evidence="2 3">
    <name type="scientific">Streptomyces kasugaensis</name>
    <dbReference type="NCBI Taxonomy" id="1946"/>
    <lineage>
        <taxon>Bacteria</taxon>
        <taxon>Bacillati</taxon>
        <taxon>Actinomycetota</taxon>
        <taxon>Actinomycetes</taxon>
        <taxon>Kitasatosporales</taxon>
        <taxon>Streptomycetaceae</taxon>
        <taxon>Streptomyces</taxon>
    </lineage>
</organism>
<comment type="caution">
    <text evidence="2">The sequence shown here is derived from an EMBL/GenBank/DDBJ whole genome shotgun (WGS) entry which is preliminary data.</text>
</comment>
<dbReference type="SUPFAM" id="SSF48452">
    <property type="entry name" value="TPR-like"/>
    <property type="match status" value="3"/>
</dbReference>
<protein>
    <submittedName>
        <fullName evidence="2">Tetratricopeptide repeat protein</fullName>
    </submittedName>
</protein>
<dbReference type="InterPro" id="IPR019734">
    <property type="entry name" value="TPR_rpt"/>
</dbReference>
<dbReference type="AlphaFoldDB" id="A0A4Q9HXB9"/>